<dbReference type="EMBL" id="JARJCM010000050">
    <property type="protein sequence ID" value="KAJ7035426.1"/>
    <property type="molecule type" value="Genomic_DNA"/>
</dbReference>
<comment type="caution">
    <text evidence="2">The sequence shown here is derived from an EMBL/GenBank/DDBJ whole genome shotgun (WGS) entry which is preliminary data.</text>
</comment>
<evidence type="ECO:0000313" key="3">
    <source>
        <dbReference type="Proteomes" id="UP001218188"/>
    </source>
</evidence>
<feature type="compositionally biased region" description="Polar residues" evidence="1">
    <location>
        <begin position="233"/>
        <end position="244"/>
    </location>
</feature>
<reference evidence="2" key="1">
    <citation type="submission" date="2023-03" db="EMBL/GenBank/DDBJ databases">
        <title>Massive genome expansion in bonnet fungi (Mycena s.s.) driven by repeated elements and novel gene families across ecological guilds.</title>
        <authorList>
            <consortium name="Lawrence Berkeley National Laboratory"/>
            <person name="Harder C.B."/>
            <person name="Miyauchi S."/>
            <person name="Viragh M."/>
            <person name="Kuo A."/>
            <person name="Thoen E."/>
            <person name="Andreopoulos B."/>
            <person name="Lu D."/>
            <person name="Skrede I."/>
            <person name="Drula E."/>
            <person name="Henrissat B."/>
            <person name="Morin E."/>
            <person name="Kohler A."/>
            <person name="Barry K."/>
            <person name="LaButti K."/>
            <person name="Morin E."/>
            <person name="Salamov A."/>
            <person name="Lipzen A."/>
            <person name="Mereny Z."/>
            <person name="Hegedus B."/>
            <person name="Baldrian P."/>
            <person name="Stursova M."/>
            <person name="Weitz H."/>
            <person name="Taylor A."/>
            <person name="Grigoriev I.V."/>
            <person name="Nagy L.G."/>
            <person name="Martin F."/>
            <person name="Kauserud H."/>
        </authorList>
    </citation>
    <scope>NUCLEOTIDE SEQUENCE</scope>
    <source>
        <strain evidence="2">CBHHK200</strain>
    </source>
</reference>
<feature type="compositionally biased region" description="Pro residues" evidence="1">
    <location>
        <begin position="76"/>
        <end position="85"/>
    </location>
</feature>
<accession>A0AAD6SYJ3</accession>
<keyword evidence="3" id="KW-1185">Reference proteome</keyword>
<feature type="region of interest" description="Disordered" evidence="1">
    <location>
        <begin position="225"/>
        <end position="244"/>
    </location>
</feature>
<evidence type="ECO:0000256" key="1">
    <source>
        <dbReference type="SAM" id="MobiDB-lite"/>
    </source>
</evidence>
<proteinExistence type="predicted"/>
<sequence length="308" mass="34350">MAVSSFAQNLKPVYYAGPKPSWRLWATAFCLMPDKRVKHSMRERQLKATSQFGKSAIFSVTSTMDQNTFTFSFKFPSPPESPTPNPGNRSPDNVAGSSTAPNVTPTSAHAEAQARYRARNAEKEKAKARVRMRKGRLGLKYTSADLKALTSAELRASKTFAVFREYVNNYMLWLVVDPEDADAVAGYERLLECRPAAGHTLADEDVEFIFRHVEPEPLRKLPLTRVPEPQVRQPPSSSGSERVNVWQSTVLPSRRWPLTFRRNLGIGLGHHEPGIANNTGFSCFKRNEPAASGNIIRLPVLPKPSQSL</sequence>
<name>A0AAD6SYJ3_9AGAR</name>
<gene>
    <name evidence="2" type="ORF">C8F04DRAFT_1182333</name>
</gene>
<feature type="compositionally biased region" description="Polar residues" evidence="1">
    <location>
        <begin position="95"/>
        <end position="107"/>
    </location>
</feature>
<feature type="region of interest" description="Disordered" evidence="1">
    <location>
        <begin position="71"/>
        <end position="127"/>
    </location>
</feature>
<evidence type="ECO:0000313" key="2">
    <source>
        <dbReference type="EMBL" id="KAJ7035426.1"/>
    </source>
</evidence>
<protein>
    <submittedName>
        <fullName evidence="2">Uncharacterized protein</fullName>
    </submittedName>
</protein>
<organism evidence="2 3">
    <name type="scientific">Mycena alexandri</name>
    <dbReference type="NCBI Taxonomy" id="1745969"/>
    <lineage>
        <taxon>Eukaryota</taxon>
        <taxon>Fungi</taxon>
        <taxon>Dikarya</taxon>
        <taxon>Basidiomycota</taxon>
        <taxon>Agaricomycotina</taxon>
        <taxon>Agaricomycetes</taxon>
        <taxon>Agaricomycetidae</taxon>
        <taxon>Agaricales</taxon>
        <taxon>Marasmiineae</taxon>
        <taxon>Mycenaceae</taxon>
        <taxon>Mycena</taxon>
    </lineage>
</organism>
<dbReference type="AlphaFoldDB" id="A0AAD6SYJ3"/>
<dbReference type="Proteomes" id="UP001218188">
    <property type="component" value="Unassembled WGS sequence"/>
</dbReference>